<dbReference type="EMBL" id="RMBX01000002">
    <property type="protein sequence ID" value="RPD42249.1"/>
    <property type="molecule type" value="Genomic_DNA"/>
</dbReference>
<dbReference type="Proteomes" id="UP000279089">
    <property type="component" value="Unassembled WGS sequence"/>
</dbReference>
<reference evidence="2" key="1">
    <citation type="submission" date="2018-11" db="EMBL/GenBank/DDBJ databases">
        <title>Chitinophaga lutea sp.nov., isolate from arsenic contaminated soil.</title>
        <authorList>
            <person name="Zong Y."/>
        </authorList>
    </citation>
    <scope>NUCLEOTIDE SEQUENCE [LARGE SCALE GENOMIC DNA]</scope>
    <source>
        <strain evidence="2">YLT18</strain>
    </source>
</reference>
<name>A0A3N4MRQ3_9BACT</name>
<evidence type="ECO:0000313" key="1">
    <source>
        <dbReference type="EMBL" id="RPD42249.1"/>
    </source>
</evidence>
<dbReference type="AlphaFoldDB" id="A0A3N4MRQ3"/>
<comment type="caution">
    <text evidence="1">The sequence shown here is derived from an EMBL/GenBank/DDBJ whole genome shotgun (WGS) entry which is preliminary data.</text>
</comment>
<dbReference type="OrthoDB" id="1453868at2"/>
<evidence type="ECO:0000313" key="2">
    <source>
        <dbReference type="Proteomes" id="UP000279089"/>
    </source>
</evidence>
<dbReference type="RefSeq" id="WP_120515606.1">
    <property type="nucleotide sequence ID" value="NZ_QXZY01000003.1"/>
</dbReference>
<protein>
    <submittedName>
        <fullName evidence="1">Uncharacterized protein</fullName>
    </submittedName>
</protein>
<accession>A0A3N4MRQ3</accession>
<proteinExistence type="predicted"/>
<gene>
    <name evidence="1" type="ORF">EG028_03455</name>
</gene>
<keyword evidence="2" id="KW-1185">Reference proteome</keyword>
<sequence length="159" mass="18675">MNDDIDFSLILHKHGWATLLVNIKGEVHQIGASSSLSDPLYDIASLLLSLLNNENEIRIMWWEEPGWNSLWVKRDDTQHHILSIEIGSSLDQHGKEKYEKIAGFQIKLKQFLVIMFYQLKKIYHLLPEKSFATEREGEFPYELYDKLIEKISMTFPRIL</sequence>
<organism evidence="1 2">
    <name type="scientific">Chitinophaga barathri</name>
    <dbReference type="NCBI Taxonomy" id="1647451"/>
    <lineage>
        <taxon>Bacteria</taxon>
        <taxon>Pseudomonadati</taxon>
        <taxon>Bacteroidota</taxon>
        <taxon>Chitinophagia</taxon>
        <taxon>Chitinophagales</taxon>
        <taxon>Chitinophagaceae</taxon>
        <taxon>Chitinophaga</taxon>
    </lineage>
</organism>